<evidence type="ECO:0000313" key="4">
    <source>
        <dbReference type="EMBL" id="STO07939.1"/>
    </source>
</evidence>
<comment type="similarity">
    <text evidence="1 3">Belongs to the short-chain dehydrogenases/reductases (SDR) family.</text>
</comment>
<dbReference type="PRINTS" id="PR00080">
    <property type="entry name" value="SDRFAMILY"/>
</dbReference>
<dbReference type="STRING" id="1397694.GCA_000702585_01804"/>
<dbReference type="PROSITE" id="PS00061">
    <property type="entry name" value="ADH_SHORT"/>
    <property type="match status" value="1"/>
</dbReference>
<reference evidence="4 5" key="1">
    <citation type="submission" date="2018-06" db="EMBL/GenBank/DDBJ databases">
        <authorList>
            <consortium name="Pathogen Informatics"/>
            <person name="Doyle S."/>
        </authorList>
    </citation>
    <scope>NUCLEOTIDE SEQUENCE [LARGE SCALE GENOMIC DNA]</scope>
    <source>
        <strain evidence="4 5">NCTC13163</strain>
    </source>
</reference>
<dbReference type="GO" id="GO:0016020">
    <property type="term" value="C:membrane"/>
    <property type="evidence" value="ECO:0007669"/>
    <property type="project" value="TreeGrafter"/>
</dbReference>
<evidence type="ECO:0000256" key="3">
    <source>
        <dbReference type="RuleBase" id="RU000363"/>
    </source>
</evidence>
<dbReference type="InterPro" id="IPR002347">
    <property type="entry name" value="SDR_fam"/>
</dbReference>
<evidence type="ECO:0000313" key="5">
    <source>
        <dbReference type="Proteomes" id="UP000254060"/>
    </source>
</evidence>
<gene>
    <name evidence="4" type="ORF">NCTC13163_01300</name>
</gene>
<dbReference type="Pfam" id="PF00106">
    <property type="entry name" value="adh_short"/>
    <property type="match status" value="1"/>
</dbReference>
<organism evidence="4 5">
    <name type="scientific">Exiguobacterium aurantiacum</name>
    <dbReference type="NCBI Taxonomy" id="33987"/>
    <lineage>
        <taxon>Bacteria</taxon>
        <taxon>Bacillati</taxon>
        <taxon>Bacillota</taxon>
        <taxon>Bacilli</taxon>
        <taxon>Bacillales</taxon>
        <taxon>Bacillales Family XII. Incertae Sedis</taxon>
        <taxon>Exiguobacterium</taxon>
    </lineage>
</organism>
<name>A0A377FT00_9BACL</name>
<accession>A0A377FT00</accession>
<dbReference type="CDD" id="cd05233">
    <property type="entry name" value="SDR_c"/>
    <property type="match status" value="1"/>
</dbReference>
<dbReference type="PANTHER" id="PTHR44196:SF1">
    <property type="entry name" value="DEHYDROGENASE_REDUCTASE SDR FAMILY MEMBER 7B"/>
    <property type="match status" value="1"/>
</dbReference>
<dbReference type="Gene3D" id="3.40.50.720">
    <property type="entry name" value="NAD(P)-binding Rossmann-like Domain"/>
    <property type="match status" value="1"/>
</dbReference>
<dbReference type="Proteomes" id="UP000254060">
    <property type="component" value="Unassembled WGS sequence"/>
</dbReference>
<protein>
    <submittedName>
        <fullName evidence="4">Uncharacterized oxidoreductase SAV2478</fullName>
        <ecNumber evidence="4">1.-.-.-</ecNumber>
    </submittedName>
</protein>
<dbReference type="AlphaFoldDB" id="A0A377FT00"/>
<evidence type="ECO:0000256" key="2">
    <source>
        <dbReference type="ARBA" id="ARBA00023002"/>
    </source>
</evidence>
<sequence>MKHIVITGASSGFGAALAHSFYERGYKLTLVARSEERLRELGTRLSADWIVADVTVEAETLVDRVERSFGPIDGWVNNAGVGEFDRVVDQSTDVIEEMMRLNAVAPMILSRDCARRMGKGGTIVNVCSQAAKVPTPKSAVYAGSKAALLQFSNALRLEMKPKGVHVMTVNPGPIATPFFERADKSGRYEQSVKRIMLSPERLARRVVTAYERSEREVNAPWWMNLGGKVYAMCPVWFERLAKRGFDKK</sequence>
<keyword evidence="2 4" id="KW-0560">Oxidoreductase</keyword>
<dbReference type="GO" id="GO:0016491">
    <property type="term" value="F:oxidoreductase activity"/>
    <property type="evidence" value="ECO:0007669"/>
    <property type="project" value="UniProtKB-KW"/>
</dbReference>
<dbReference type="EMBL" id="UGGP01000001">
    <property type="protein sequence ID" value="STO07939.1"/>
    <property type="molecule type" value="Genomic_DNA"/>
</dbReference>
<dbReference type="RefSeq" id="WP_029334838.1">
    <property type="nucleotide sequence ID" value="NZ_UGGP01000001.1"/>
</dbReference>
<dbReference type="PRINTS" id="PR00081">
    <property type="entry name" value="GDHRDH"/>
</dbReference>
<dbReference type="EC" id="1.-.-.-" evidence="4"/>
<evidence type="ECO:0000256" key="1">
    <source>
        <dbReference type="ARBA" id="ARBA00006484"/>
    </source>
</evidence>
<proteinExistence type="inferred from homology"/>
<dbReference type="InterPro" id="IPR020904">
    <property type="entry name" value="Sc_DH/Rdtase_CS"/>
</dbReference>
<dbReference type="SUPFAM" id="SSF51735">
    <property type="entry name" value="NAD(P)-binding Rossmann-fold domains"/>
    <property type="match status" value="1"/>
</dbReference>
<dbReference type="InterPro" id="IPR036291">
    <property type="entry name" value="NAD(P)-bd_dom_sf"/>
</dbReference>
<dbReference type="PANTHER" id="PTHR44196">
    <property type="entry name" value="DEHYDROGENASE/REDUCTASE SDR FAMILY MEMBER 7B"/>
    <property type="match status" value="1"/>
</dbReference>